<keyword evidence="12" id="KW-0812">Transmembrane</keyword>
<evidence type="ECO:0000313" key="16">
    <source>
        <dbReference type="Proteomes" id="UP000272706"/>
    </source>
</evidence>
<dbReference type="PROSITE" id="PS50110">
    <property type="entry name" value="RESPONSE_REGULATORY"/>
    <property type="match status" value="2"/>
</dbReference>
<evidence type="ECO:0000256" key="5">
    <source>
        <dbReference type="ARBA" id="ARBA00022741"/>
    </source>
</evidence>
<dbReference type="InterPro" id="IPR001789">
    <property type="entry name" value="Sig_transdc_resp-reg_receiver"/>
</dbReference>
<dbReference type="GO" id="GO:0000155">
    <property type="term" value="F:phosphorelay sensor kinase activity"/>
    <property type="evidence" value="ECO:0007669"/>
    <property type="project" value="InterPro"/>
</dbReference>
<dbReference type="EMBL" id="QZWZ01000004">
    <property type="protein sequence ID" value="RJT40971.1"/>
    <property type="molecule type" value="Genomic_DNA"/>
</dbReference>
<keyword evidence="16" id="KW-1185">Reference proteome</keyword>
<feature type="modified residue" description="4-aspartylphosphate" evidence="11">
    <location>
        <position position="702"/>
    </location>
</feature>
<dbReference type="OrthoDB" id="9810730at2"/>
<evidence type="ECO:0000256" key="11">
    <source>
        <dbReference type="PROSITE-ProRule" id="PRU00169"/>
    </source>
</evidence>
<protein>
    <recommendedName>
        <fullName evidence="10">Sensory/regulatory protein RpfC</fullName>
        <ecNumber evidence="2">2.7.13.3</ecNumber>
    </recommendedName>
</protein>
<gene>
    <name evidence="15" type="ORF">D3227_07570</name>
</gene>
<dbReference type="EC" id="2.7.13.3" evidence="2"/>
<dbReference type="Gene3D" id="1.10.287.130">
    <property type="match status" value="1"/>
</dbReference>
<keyword evidence="5" id="KW-0547">Nucleotide-binding</keyword>
<dbReference type="Proteomes" id="UP000272706">
    <property type="component" value="Unassembled WGS sequence"/>
</dbReference>
<dbReference type="InterPro" id="IPR005467">
    <property type="entry name" value="His_kinase_dom"/>
</dbReference>
<dbReference type="CDD" id="cd16922">
    <property type="entry name" value="HATPase_EvgS-ArcB-TorS-like"/>
    <property type="match status" value="1"/>
</dbReference>
<dbReference type="PANTHER" id="PTHR45339:SF1">
    <property type="entry name" value="HYBRID SIGNAL TRANSDUCTION HISTIDINE KINASE J"/>
    <property type="match status" value="1"/>
</dbReference>
<evidence type="ECO:0000256" key="3">
    <source>
        <dbReference type="ARBA" id="ARBA00022553"/>
    </source>
</evidence>
<dbReference type="SUPFAM" id="SSF47384">
    <property type="entry name" value="Homodimeric domain of signal transducing histidine kinase"/>
    <property type="match status" value="1"/>
</dbReference>
<keyword evidence="8" id="KW-0902">Two-component regulatory system</keyword>
<dbReference type="FunFam" id="1.10.287.130:FF:000002">
    <property type="entry name" value="Two-component osmosensing histidine kinase"/>
    <property type="match status" value="1"/>
</dbReference>
<dbReference type="InterPro" id="IPR036890">
    <property type="entry name" value="HATPase_C_sf"/>
</dbReference>
<dbReference type="Gene3D" id="3.40.50.2300">
    <property type="match status" value="2"/>
</dbReference>
<sequence length="780" mass="84012">MPEYSSFIRSIRVRYLSGLLIFALASAAVMFALNRVNSFRQDVDALSSNFVIFGRDLRNATNFAETTGTAWRAETRDGLVASARGHSERLAGEIATLTAQIAAVRPRLSEKTVNDLDSASVNGDLFWSARDMVRNFNLMSVAQKVDEWSYREIRNQNDLFAQPMLVRVRTAMDAERHLADASSDRLLLWASGLLFAVLAIVAMWVFRPMEKAIRRAFAESAASLFKAEAADRAKSEFLANMSHEIRTPMNGVLGMAELLAKTDLTSRQKTFTDVIVKSGNALLTIINDILDFSKINAGQLTLDPAPFRLSEAVEDVATLVSARVAEKNLELIVRVDPRLPSFVVGDAGRFRQIITNLLGNAVKFTEKGHVLVDVGGDVVDGVIQLKVRVEDTGIGIPAEKLQNVFEKFAQVDGSSTRRHEGTGLGLAIAARLVDLMGGKIGVESEIGRGSVFWFAVPLPAHQQAARDEIVPVDVTGARVLVIDDNPVNREILLEQLKSWSFDCAAAESGAVGLAFLDRASQLGATVDCIILDYQMPGMNGADVARAIAADSRLAAIPVVLLTSVDQVDFGKMVIDFGIAAYLTKPARSAILLGTVISVIQKARAQVGKARFVREPVAPQATPAAAPAFTVIRGPAIAAPAAPESAAAPNGPIDILIAEDNDVNQLVFGQILSGLGLSYRIAGNGRTAVEMYRALRPKLVLMDVSMPEMNGYEATGAIRAIEQQSGGHTPIIGVTAHALKGDREKCIESGMDDYLPKPVSPDRLGTKIGTWLSETVVAKTA</sequence>
<evidence type="ECO:0000256" key="6">
    <source>
        <dbReference type="ARBA" id="ARBA00022777"/>
    </source>
</evidence>
<feature type="domain" description="Response regulatory" evidence="14">
    <location>
        <begin position="478"/>
        <end position="599"/>
    </location>
</feature>
<keyword evidence="7" id="KW-0067">ATP-binding</keyword>
<dbReference type="SUPFAM" id="SSF55874">
    <property type="entry name" value="ATPase domain of HSP90 chaperone/DNA topoisomerase II/histidine kinase"/>
    <property type="match status" value="1"/>
</dbReference>
<dbReference type="Pfam" id="PF02518">
    <property type="entry name" value="HATPase_c"/>
    <property type="match status" value="1"/>
</dbReference>
<evidence type="ECO:0000259" key="14">
    <source>
        <dbReference type="PROSITE" id="PS50110"/>
    </source>
</evidence>
<keyword evidence="3 11" id="KW-0597">Phosphoprotein</keyword>
<evidence type="ECO:0000256" key="9">
    <source>
        <dbReference type="ARBA" id="ARBA00064003"/>
    </source>
</evidence>
<feature type="domain" description="Response regulatory" evidence="14">
    <location>
        <begin position="653"/>
        <end position="771"/>
    </location>
</feature>
<feature type="modified residue" description="4-aspartylphosphate" evidence="11">
    <location>
        <position position="532"/>
    </location>
</feature>
<comment type="caution">
    <text evidence="15">The sequence shown here is derived from an EMBL/GenBank/DDBJ whole genome shotgun (WGS) entry which is preliminary data.</text>
</comment>
<evidence type="ECO:0000313" key="15">
    <source>
        <dbReference type="EMBL" id="RJT40971.1"/>
    </source>
</evidence>
<accession>A0A3A5L9U6</accession>
<comment type="subunit">
    <text evidence="9">At low DSF concentrations, interacts with RpfF.</text>
</comment>
<evidence type="ECO:0000256" key="7">
    <source>
        <dbReference type="ARBA" id="ARBA00022840"/>
    </source>
</evidence>
<dbReference type="FunFam" id="3.30.565.10:FF:000010">
    <property type="entry name" value="Sensor histidine kinase RcsC"/>
    <property type="match status" value="1"/>
</dbReference>
<evidence type="ECO:0000256" key="4">
    <source>
        <dbReference type="ARBA" id="ARBA00022679"/>
    </source>
</evidence>
<feature type="transmembrane region" description="Helical" evidence="12">
    <location>
        <begin position="15"/>
        <end position="33"/>
    </location>
</feature>
<keyword evidence="12" id="KW-1133">Transmembrane helix</keyword>
<evidence type="ECO:0000256" key="12">
    <source>
        <dbReference type="SAM" id="Phobius"/>
    </source>
</evidence>
<comment type="catalytic activity">
    <reaction evidence="1">
        <text>ATP + protein L-histidine = ADP + protein N-phospho-L-histidine.</text>
        <dbReference type="EC" id="2.7.13.3"/>
    </reaction>
</comment>
<dbReference type="InterPro" id="IPR036097">
    <property type="entry name" value="HisK_dim/P_sf"/>
</dbReference>
<evidence type="ECO:0000256" key="2">
    <source>
        <dbReference type="ARBA" id="ARBA00012438"/>
    </source>
</evidence>
<feature type="transmembrane region" description="Helical" evidence="12">
    <location>
        <begin position="186"/>
        <end position="206"/>
    </location>
</feature>
<reference evidence="15 16" key="1">
    <citation type="submission" date="2018-09" db="EMBL/GenBank/DDBJ databases">
        <title>Mesorhizobium carmichaelinearum sp. nov. isolated from Carmichaelinea spp. root nodules in New Zealand.</title>
        <authorList>
            <person name="De Meyer S.E."/>
        </authorList>
    </citation>
    <scope>NUCLEOTIDE SEQUENCE [LARGE SCALE GENOMIC DNA]</scope>
    <source>
        <strain evidence="15 16">ICMP19557</strain>
    </source>
</reference>
<keyword evidence="12" id="KW-0472">Membrane</keyword>
<dbReference type="CDD" id="cd00082">
    <property type="entry name" value="HisKA"/>
    <property type="match status" value="1"/>
</dbReference>
<evidence type="ECO:0000256" key="8">
    <source>
        <dbReference type="ARBA" id="ARBA00023012"/>
    </source>
</evidence>
<keyword evidence="6" id="KW-0418">Kinase</keyword>
<dbReference type="SUPFAM" id="SSF52172">
    <property type="entry name" value="CheY-like"/>
    <property type="match status" value="2"/>
</dbReference>
<dbReference type="GO" id="GO:0005524">
    <property type="term" value="F:ATP binding"/>
    <property type="evidence" value="ECO:0007669"/>
    <property type="project" value="UniProtKB-KW"/>
</dbReference>
<dbReference type="Pfam" id="PF00072">
    <property type="entry name" value="Response_reg"/>
    <property type="match status" value="2"/>
</dbReference>
<dbReference type="InterPro" id="IPR004358">
    <property type="entry name" value="Sig_transdc_His_kin-like_C"/>
</dbReference>
<dbReference type="SMART" id="SM00448">
    <property type="entry name" value="REC"/>
    <property type="match status" value="2"/>
</dbReference>
<dbReference type="InterPro" id="IPR003594">
    <property type="entry name" value="HATPase_dom"/>
</dbReference>
<keyword evidence="4" id="KW-0808">Transferase</keyword>
<dbReference type="SMART" id="SM00388">
    <property type="entry name" value="HisKA"/>
    <property type="match status" value="1"/>
</dbReference>
<evidence type="ECO:0000259" key="13">
    <source>
        <dbReference type="PROSITE" id="PS50109"/>
    </source>
</evidence>
<dbReference type="PANTHER" id="PTHR45339">
    <property type="entry name" value="HYBRID SIGNAL TRANSDUCTION HISTIDINE KINASE J"/>
    <property type="match status" value="1"/>
</dbReference>
<dbReference type="RefSeq" id="WP_120013494.1">
    <property type="nucleotide sequence ID" value="NZ_QZWZ01000004.1"/>
</dbReference>
<dbReference type="SMART" id="SM00387">
    <property type="entry name" value="HATPase_c"/>
    <property type="match status" value="1"/>
</dbReference>
<dbReference type="Pfam" id="PF00512">
    <property type="entry name" value="HisKA"/>
    <property type="match status" value="1"/>
</dbReference>
<dbReference type="PRINTS" id="PR00344">
    <property type="entry name" value="BCTRLSENSOR"/>
</dbReference>
<dbReference type="InterPro" id="IPR003661">
    <property type="entry name" value="HisK_dim/P_dom"/>
</dbReference>
<name>A0A3A5L9U6_9HYPH</name>
<dbReference type="CDD" id="cd17546">
    <property type="entry name" value="REC_hyHK_CKI1_RcsC-like"/>
    <property type="match status" value="2"/>
</dbReference>
<dbReference type="AlphaFoldDB" id="A0A3A5L9U6"/>
<organism evidence="15 16">
    <name type="scientific">Mesorhizobium waimense</name>
    <dbReference type="NCBI Taxonomy" id="1300307"/>
    <lineage>
        <taxon>Bacteria</taxon>
        <taxon>Pseudomonadati</taxon>
        <taxon>Pseudomonadota</taxon>
        <taxon>Alphaproteobacteria</taxon>
        <taxon>Hyphomicrobiales</taxon>
        <taxon>Phyllobacteriaceae</taxon>
        <taxon>Mesorhizobium</taxon>
    </lineage>
</organism>
<evidence type="ECO:0000256" key="1">
    <source>
        <dbReference type="ARBA" id="ARBA00000085"/>
    </source>
</evidence>
<feature type="domain" description="Histidine kinase" evidence="13">
    <location>
        <begin position="240"/>
        <end position="460"/>
    </location>
</feature>
<dbReference type="InterPro" id="IPR011006">
    <property type="entry name" value="CheY-like_superfamily"/>
</dbReference>
<proteinExistence type="predicted"/>
<evidence type="ECO:0000256" key="10">
    <source>
        <dbReference type="ARBA" id="ARBA00068150"/>
    </source>
</evidence>
<dbReference type="PROSITE" id="PS50109">
    <property type="entry name" value="HIS_KIN"/>
    <property type="match status" value="1"/>
</dbReference>
<dbReference type="Gene3D" id="3.30.565.10">
    <property type="entry name" value="Histidine kinase-like ATPase, C-terminal domain"/>
    <property type="match status" value="1"/>
</dbReference>